<dbReference type="PANTHER" id="PTHR46211:SF14">
    <property type="entry name" value="GLYCEROPHOSPHODIESTER PHOSPHODIESTERASE"/>
    <property type="match status" value="1"/>
</dbReference>
<dbReference type="PANTHER" id="PTHR46211">
    <property type="entry name" value="GLYCEROPHOSPHORYL DIESTER PHOSPHODIESTERASE"/>
    <property type="match status" value="1"/>
</dbReference>
<evidence type="ECO:0000259" key="1">
    <source>
        <dbReference type="PROSITE" id="PS51704"/>
    </source>
</evidence>
<dbReference type="RefSeq" id="WP_369202403.1">
    <property type="nucleotide sequence ID" value="NZ_JBFNXQ010000002.1"/>
</dbReference>
<dbReference type="Pfam" id="PF03009">
    <property type="entry name" value="GDPD"/>
    <property type="match status" value="1"/>
</dbReference>
<feature type="domain" description="GP-PDE" evidence="1">
    <location>
        <begin position="27"/>
        <end position="255"/>
    </location>
</feature>
<evidence type="ECO:0000313" key="3">
    <source>
        <dbReference type="Proteomes" id="UP001560045"/>
    </source>
</evidence>
<comment type="caution">
    <text evidence="2">The sequence shown here is derived from an EMBL/GenBank/DDBJ whole genome shotgun (WGS) entry which is preliminary data.</text>
</comment>
<sequence length="446" mass="46983">MTAHRGGAPARTPTPGAAVAFADLGRPFVIAHRGGALQVPEHTLEGYRVAVGQGLPVIEQDVSVLADGGLGVMHDGTVDRTTTSTGNVADHTSVSWKQLDIDASVTLGGGWPDGLRPPLFEEVLTEFGNRVLLCAEAKSRDAMGPMIDALDRRGISPASVLLQSYALADCRLARSRGWDVVWLGSTDVARAAAEGIGWIGPEAGSVTEAVCTRAHAAGIEVACHTVNRRHQRDALLADGVDAVFSDDPVYVAGDAGRRTSDLFARQVWLPGMLPDTGRGRFHPDDSSWGCDASDAATSTLMGFLAPPDPAAFTLHLDIRVDEVRADSRSSCGWVLLSTDDHPYRPSRPSPGAHGYLLLLRADGDLEVRRVTEGVATTLASSTGGPVLRAGAYVPLRVRVTPSSLLFARADTDGVTVTVPDATHRPVPVVHLGSASAGVRFRNLVLA</sequence>
<dbReference type="PROSITE" id="PS51704">
    <property type="entry name" value="GP_PDE"/>
    <property type="match status" value="1"/>
</dbReference>
<name>A0ABV3X8W0_9ACTN</name>
<reference evidence="2 3" key="1">
    <citation type="submission" date="2024-06" db="EMBL/GenBank/DDBJ databases">
        <title>Draft genome sequence of Geodermatophilus badlandi, a novel member of the Geodermatophilaceae isolated from badland sedimentary rocks in the Red desert, Wyoming, USA.</title>
        <authorList>
            <person name="Ben Tekaya S."/>
            <person name="Nouioui I."/>
            <person name="Flores G.M."/>
            <person name="Shaal M.N."/>
            <person name="Bredoire F."/>
            <person name="Basile F."/>
            <person name="Van Diepen L."/>
            <person name="Ward N.L."/>
        </authorList>
    </citation>
    <scope>NUCLEOTIDE SEQUENCE [LARGE SCALE GENOMIC DNA]</scope>
    <source>
        <strain evidence="2 3">WL48A</strain>
    </source>
</reference>
<dbReference type="Gene3D" id="3.20.20.190">
    <property type="entry name" value="Phosphatidylinositol (PI) phosphodiesterase"/>
    <property type="match status" value="1"/>
</dbReference>
<protein>
    <submittedName>
        <fullName evidence="2">Glycerophosphodiester phosphodiesterase</fullName>
    </submittedName>
</protein>
<keyword evidence="3" id="KW-1185">Reference proteome</keyword>
<dbReference type="InterPro" id="IPR030395">
    <property type="entry name" value="GP_PDE_dom"/>
</dbReference>
<dbReference type="Proteomes" id="UP001560045">
    <property type="component" value="Unassembled WGS sequence"/>
</dbReference>
<dbReference type="EMBL" id="JBFNXQ010000002">
    <property type="protein sequence ID" value="MEX5716984.1"/>
    <property type="molecule type" value="Genomic_DNA"/>
</dbReference>
<accession>A0ABV3X8W0</accession>
<proteinExistence type="predicted"/>
<dbReference type="InterPro" id="IPR017946">
    <property type="entry name" value="PLC-like_Pdiesterase_TIM-brl"/>
</dbReference>
<organism evidence="2 3">
    <name type="scientific">Geodermatophilus maliterrae</name>
    <dbReference type="NCBI Taxonomy" id="3162531"/>
    <lineage>
        <taxon>Bacteria</taxon>
        <taxon>Bacillati</taxon>
        <taxon>Actinomycetota</taxon>
        <taxon>Actinomycetes</taxon>
        <taxon>Geodermatophilales</taxon>
        <taxon>Geodermatophilaceae</taxon>
        <taxon>Geodermatophilus</taxon>
    </lineage>
</organism>
<evidence type="ECO:0000313" key="2">
    <source>
        <dbReference type="EMBL" id="MEX5716984.1"/>
    </source>
</evidence>
<dbReference type="SUPFAM" id="SSF51695">
    <property type="entry name" value="PLC-like phosphodiesterases"/>
    <property type="match status" value="1"/>
</dbReference>
<gene>
    <name evidence="2" type="ORF">ABQ292_01215</name>
</gene>